<sequence>MGLGPYVHEECPSPFQRGVHPNSHYYCNPSMDNVRIDLCLREMDVFIADVAMNRKMEKVCLILKKENRGPARRGSIRVDCSIWGLSTRRIARTFKTLCFGLNWEYIYS</sequence>
<proteinExistence type="predicted"/>
<evidence type="ECO:0000313" key="2">
    <source>
        <dbReference type="Proteomes" id="UP000886520"/>
    </source>
</evidence>
<dbReference type="EMBL" id="JABFUD020000008">
    <property type="protein sequence ID" value="KAI5076385.1"/>
    <property type="molecule type" value="Genomic_DNA"/>
</dbReference>
<name>A0A9D4UYY8_ADICA</name>
<comment type="caution">
    <text evidence="1">The sequence shown here is derived from an EMBL/GenBank/DDBJ whole genome shotgun (WGS) entry which is preliminary data.</text>
</comment>
<dbReference type="Proteomes" id="UP000886520">
    <property type="component" value="Chromosome 8"/>
</dbReference>
<keyword evidence="2" id="KW-1185">Reference proteome</keyword>
<dbReference type="AlphaFoldDB" id="A0A9D4UYY8"/>
<gene>
    <name evidence="1" type="ORF">GOP47_0008450</name>
</gene>
<evidence type="ECO:0000313" key="1">
    <source>
        <dbReference type="EMBL" id="KAI5076385.1"/>
    </source>
</evidence>
<protein>
    <submittedName>
        <fullName evidence="1">Uncharacterized protein</fullName>
    </submittedName>
</protein>
<reference evidence="1" key="1">
    <citation type="submission" date="2021-01" db="EMBL/GenBank/DDBJ databases">
        <title>Adiantum capillus-veneris genome.</title>
        <authorList>
            <person name="Fang Y."/>
            <person name="Liao Q."/>
        </authorList>
    </citation>
    <scope>NUCLEOTIDE SEQUENCE</scope>
    <source>
        <strain evidence="1">H3</strain>
        <tissue evidence="1">Leaf</tissue>
    </source>
</reference>
<organism evidence="1 2">
    <name type="scientific">Adiantum capillus-veneris</name>
    <name type="common">Maidenhair fern</name>
    <dbReference type="NCBI Taxonomy" id="13818"/>
    <lineage>
        <taxon>Eukaryota</taxon>
        <taxon>Viridiplantae</taxon>
        <taxon>Streptophyta</taxon>
        <taxon>Embryophyta</taxon>
        <taxon>Tracheophyta</taxon>
        <taxon>Polypodiopsida</taxon>
        <taxon>Polypodiidae</taxon>
        <taxon>Polypodiales</taxon>
        <taxon>Pteridineae</taxon>
        <taxon>Pteridaceae</taxon>
        <taxon>Vittarioideae</taxon>
        <taxon>Adiantum</taxon>
    </lineage>
</organism>
<accession>A0A9D4UYY8</accession>